<dbReference type="EMBL" id="MW260154">
    <property type="protein sequence ID" value="QPZ89324.1"/>
    <property type="molecule type" value="Genomic_RNA"/>
</dbReference>
<proteinExistence type="predicted"/>
<reference evidence="2" key="2">
    <citation type="journal article" date="2017" name="PLoS ONE">
        <title>Infection with purified Piscine orthoreovirus demonstrates a causal relationship with heart and skeletal muscle inflammation in Atlantic salmon.</title>
        <authorList>
            <person name="Wessel O."/>
            <person name="Braaen S."/>
            <person name="Alarcon M."/>
            <person name="Haatveit H."/>
            <person name="Roos N."/>
            <person name="Markussen T."/>
            <person name="Tengs T."/>
            <person name="Dahle M.K."/>
            <person name="Rimstad E."/>
        </authorList>
    </citation>
    <scope>NUCLEOTIDE SEQUENCE</scope>
    <source>
        <strain evidence="2">NOR2012-V3621</strain>
    </source>
</reference>
<dbReference type="EMBL" id="MW354893">
    <property type="protein sequence ID" value="QWL55109.1"/>
    <property type="molecule type" value="Genomic_RNA"/>
</dbReference>
<reference evidence="3" key="3">
    <citation type="journal article" date="2020" name="Pathogens">
        <title>Piscine Orthoreovirus-1 Isolates Differ in Their Ability to Induce Heart and Skeletal Muscle Inflammation in Atlantic Salmon (Salmo salar).</title>
        <authorList>
            <person name="Wessel O."/>
            <person name="Hansen E.F."/>
            <person name="Dahle M.K."/>
            <person name="Alarcon M."/>
            <person name="Vatne N.A."/>
            <person name="Nyman I.B."/>
            <person name="Soleim K.B."/>
            <person name="Dhamotharan K."/>
            <person name="Timmerhaus G."/>
            <person name="Markussen T."/>
            <person name="Lund M."/>
            <person name="Aanes H."/>
            <person name="Devold M."/>
            <person name="Inami M."/>
            <person name="Lovoll M."/>
            <person name="Rimstad E."/>
        </authorList>
    </citation>
    <scope>NUCLEOTIDE SEQUENCE</scope>
    <source>
        <strain evidence="3">PRV-1 NOR-2018/NL-V4105</strain>
    </source>
</reference>
<evidence type="ECO:0000313" key="4">
    <source>
        <dbReference type="EMBL" id="QWL55109.1"/>
    </source>
</evidence>
<evidence type="ECO:0000313" key="5">
    <source>
        <dbReference type="EMBL" id="QWL55114.1"/>
    </source>
</evidence>
<accession>A0A0G2YNN7</accession>
<reference evidence="1" key="1">
    <citation type="journal article" date="2016" name="Vet. Res.">
        <title>The non-structural protein ?NS of piscine orthoreovirus (PRV) forms viral factory-like structures.</title>
        <authorList>
            <person name="Haatveit H.M."/>
            <person name="Nyman I.B."/>
            <person name="Markussen T."/>
            <person name="Wessel O."/>
            <person name="Dahle M.K."/>
            <person name="Rimstad E."/>
        </authorList>
    </citation>
    <scope>NUCLEOTIDE SEQUENCE [LARGE SCALE GENOMIC DNA]</scope>
    <source>
        <strain evidence="1">050607</strain>
    </source>
</reference>
<evidence type="ECO:0000313" key="3">
    <source>
        <dbReference type="EMBL" id="QPZ89324.1"/>
    </source>
</evidence>
<dbReference type="EMBL" id="KY429952">
    <property type="protein sequence ID" value="ATE91078.1"/>
    <property type="molecule type" value="Genomic_RNA"/>
</dbReference>
<evidence type="ECO:0000313" key="1">
    <source>
        <dbReference type="EMBL" id="AKI88502.1"/>
    </source>
</evidence>
<reference evidence="4" key="4">
    <citation type="journal article" date="2020" name="Virus Evol.">
        <title>Genomes reveal genetic diversity of Piscine orthoreovirus in farmed and free-ranging salmonids from Canada and USA.</title>
        <authorList>
            <person name="Siah A."/>
            <person name="Breyta R.B."/>
            <person name="Warheit K.I."/>
            <person name="Gagne N."/>
            <person name="Purcell M.K."/>
            <person name="Morrison D."/>
            <person name="Powell J.F.F."/>
            <person name="Johnson S.C."/>
        </authorList>
    </citation>
    <scope>NUCLEOTIDE SEQUENCE</scope>
    <source>
        <strain evidence="5">MGl118</strain>
        <strain evidence="4">MGl118H8Is</strain>
    </source>
</reference>
<name>A0A0G2YNN7_9REOV</name>
<evidence type="ECO:0000313" key="2">
    <source>
        <dbReference type="EMBL" id="ATE91078.1"/>
    </source>
</evidence>
<protein>
    <submittedName>
        <fullName evidence="1 4">Sigma 1</fullName>
    </submittedName>
    <submittedName>
        <fullName evidence="2">Sigma1</fullName>
    </submittedName>
</protein>
<sequence length="315" mass="34592">MHRFTQEDHVIINSRLDAIEEDNKRNFASLKQSIHNNYGLLRSLLGGQGRLNGKIGDLEKDVNLIHLRVVSLEHALDDLRADFDAFTPTVGPEIDDKLAPLQKQLKVLNDQLTIMNSEVAVLGKGIFGDYQLTDLLGHTVGGVAAVTTNSLTSAFRLSDRLPATTVGDFSLSTGVGYTFVGTAPRPILQVEDFMRGTCRMNLTDTALMYGGSHIPLLQQSLLQLETTVPPGPTDWKKLPQMVKGVLWMSLVNYEGANVVPVVVMRKVNATVTTVILPDMVGKQKLNFLVSLDDKINVHESWNGVIIHGGDFVIII</sequence>
<dbReference type="EMBL" id="MW354898">
    <property type="protein sequence ID" value="QWL55114.1"/>
    <property type="molecule type" value="Genomic_RNA"/>
</dbReference>
<organism evidence="1">
    <name type="scientific">Piscine orthoreovirus</name>
    <dbReference type="NCBI Taxonomy" id="1157337"/>
    <lineage>
        <taxon>Viruses</taxon>
        <taxon>Riboviria</taxon>
        <taxon>Orthornavirae</taxon>
        <taxon>Duplornaviricota</taxon>
        <taxon>Resentoviricetes</taxon>
        <taxon>Reovirales</taxon>
        <taxon>Spinareoviridae</taxon>
        <taxon>Orthoreovirus</taxon>
        <taxon>Orthoreovirus piscis</taxon>
    </lineage>
</organism>
<dbReference type="EMBL" id="KR337482">
    <property type="protein sequence ID" value="AKI88502.1"/>
    <property type="molecule type" value="Genomic_RNA"/>
</dbReference>